<evidence type="ECO:0000313" key="3">
    <source>
        <dbReference type="Proteomes" id="UP000054317"/>
    </source>
</evidence>
<dbReference type="Proteomes" id="UP000054317">
    <property type="component" value="Unassembled WGS sequence"/>
</dbReference>
<accession>R7S6M6</accession>
<dbReference type="EMBL" id="JH711926">
    <property type="protein sequence ID" value="EIW51230.1"/>
    <property type="molecule type" value="Genomic_DNA"/>
</dbReference>
<sequence>ESRVPPAFRLRRTRPSNGALPRALRTSPCVRGCVRRLSHFAIVQRAGLEPKTDPSSVVSSGPRDGGACADDGAVASTSAQHPFRARRQCSSLSGIARRARTAAWVYA</sequence>
<dbReference type="GeneID" id="19413717"/>
<feature type="region of interest" description="Disordered" evidence="1">
    <location>
        <begin position="49"/>
        <end position="80"/>
    </location>
</feature>
<reference evidence="3" key="1">
    <citation type="journal article" date="2012" name="Science">
        <title>The Paleozoic origin of enzymatic lignin decomposition reconstructed from 31 fungal genomes.</title>
        <authorList>
            <person name="Floudas D."/>
            <person name="Binder M."/>
            <person name="Riley R."/>
            <person name="Barry K."/>
            <person name="Blanchette R.A."/>
            <person name="Henrissat B."/>
            <person name="Martinez A.T."/>
            <person name="Otillar R."/>
            <person name="Spatafora J.W."/>
            <person name="Yadav J.S."/>
            <person name="Aerts A."/>
            <person name="Benoit I."/>
            <person name="Boyd A."/>
            <person name="Carlson A."/>
            <person name="Copeland A."/>
            <person name="Coutinho P.M."/>
            <person name="de Vries R.P."/>
            <person name="Ferreira P."/>
            <person name="Findley K."/>
            <person name="Foster B."/>
            <person name="Gaskell J."/>
            <person name="Glotzer D."/>
            <person name="Gorecki P."/>
            <person name="Heitman J."/>
            <person name="Hesse C."/>
            <person name="Hori C."/>
            <person name="Igarashi K."/>
            <person name="Jurgens J.A."/>
            <person name="Kallen N."/>
            <person name="Kersten P."/>
            <person name="Kohler A."/>
            <person name="Kuees U."/>
            <person name="Kumar T.K.A."/>
            <person name="Kuo A."/>
            <person name="LaButti K."/>
            <person name="Larrondo L.F."/>
            <person name="Lindquist E."/>
            <person name="Ling A."/>
            <person name="Lombard V."/>
            <person name="Lucas S."/>
            <person name="Lundell T."/>
            <person name="Martin R."/>
            <person name="McLaughlin D.J."/>
            <person name="Morgenstern I."/>
            <person name="Morin E."/>
            <person name="Murat C."/>
            <person name="Nagy L.G."/>
            <person name="Nolan M."/>
            <person name="Ohm R.A."/>
            <person name="Patyshakuliyeva A."/>
            <person name="Rokas A."/>
            <person name="Ruiz-Duenas F.J."/>
            <person name="Sabat G."/>
            <person name="Salamov A."/>
            <person name="Samejima M."/>
            <person name="Schmutz J."/>
            <person name="Slot J.C."/>
            <person name="St John F."/>
            <person name="Stenlid J."/>
            <person name="Sun H."/>
            <person name="Sun S."/>
            <person name="Syed K."/>
            <person name="Tsang A."/>
            <person name="Wiebenga A."/>
            <person name="Young D."/>
            <person name="Pisabarro A."/>
            <person name="Eastwood D.C."/>
            <person name="Martin F."/>
            <person name="Cullen D."/>
            <person name="Grigoriev I.V."/>
            <person name="Hibbett D.S."/>
        </authorList>
    </citation>
    <scope>NUCLEOTIDE SEQUENCE [LARGE SCALE GENOMIC DNA]</scope>
    <source>
        <strain evidence="3">FP-101664</strain>
    </source>
</reference>
<evidence type="ECO:0000256" key="1">
    <source>
        <dbReference type="SAM" id="MobiDB-lite"/>
    </source>
</evidence>
<gene>
    <name evidence="2" type="ORF">TRAVEDRAFT_32574</name>
</gene>
<dbReference type="AlphaFoldDB" id="R7S6M6"/>
<protein>
    <submittedName>
        <fullName evidence="2">Uncharacterized protein</fullName>
    </submittedName>
</protein>
<name>R7S6M6_TRAVS</name>
<dbReference type="RefSeq" id="XP_008045885.1">
    <property type="nucleotide sequence ID" value="XM_008047694.1"/>
</dbReference>
<feature type="non-terminal residue" evidence="2">
    <location>
        <position position="1"/>
    </location>
</feature>
<evidence type="ECO:0000313" key="2">
    <source>
        <dbReference type="EMBL" id="EIW51230.1"/>
    </source>
</evidence>
<keyword evidence="3" id="KW-1185">Reference proteome</keyword>
<dbReference type="KEGG" id="tvs:TRAVEDRAFT_32574"/>
<organism evidence="2 3">
    <name type="scientific">Trametes versicolor (strain FP-101664)</name>
    <name type="common">White-rot fungus</name>
    <name type="synonym">Coriolus versicolor</name>
    <dbReference type="NCBI Taxonomy" id="717944"/>
    <lineage>
        <taxon>Eukaryota</taxon>
        <taxon>Fungi</taxon>
        <taxon>Dikarya</taxon>
        <taxon>Basidiomycota</taxon>
        <taxon>Agaricomycotina</taxon>
        <taxon>Agaricomycetes</taxon>
        <taxon>Polyporales</taxon>
        <taxon>Polyporaceae</taxon>
        <taxon>Trametes</taxon>
    </lineage>
</organism>
<proteinExistence type="predicted"/>